<evidence type="ECO:0000313" key="4">
    <source>
        <dbReference type="EMBL" id="OQD41818.1"/>
    </source>
</evidence>
<evidence type="ECO:0000313" key="5">
    <source>
        <dbReference type="Proteomes" id="UP000191680"/>
    </source>
</evidence>
<proteinExistence type="predicted"/>
<dbReference type="Proteomes" id="UP000191680">
    <property type="component" value="Unassembled WGS sequence"/>
</dbReference>
<feature type="domain" description="Cellulose-binding Sde182 nucleoside hydrolase-like" evidence="2">
    <location>
        <begin position="26"/>
        <end position="285"/>
    </location>
</feature>
<feature type="signal peptide" evidence="1">
    <location>
        <begin position="1"/>
        <end position="19"/>
    </location>
</feature>
<evidence type="ECO:0000256" key="1">
    <source>
        <dbReference type="SAM" id="SignalP"/>
    </source>
</evidence>
<dbReference type="Pfam" id="PF21027">
    <property type="entry name" value="Sde0182_C"/>
    <property type="match status" value="1"/>
</dbReference>
<evidence type="ECO:0000259" key="3">
    <source>
        <dbReference type="Pfam" id="PF21027"/>
    </source>
</evidence>
<protein>
    <recommendedName>
        <fullName evidence="6">DUF1593 domain-containing protein</fullName>
    </recommendedName>
</protein>
<dbReference type="InterPro" id="IPR013783">
    <property type="entry name" value="Ig-like_fold"/>
</dbReference>
<sequence>MFNLIVLFVLLLANTAGFAQQEVKPRLFVLTDIEADPDDTQSLVRLLLYSNKLEIRGLVATTSCWHKNEVNPESILQVLDAYGKVRDNLLKHEGGYPTKIELLAKVKTGPPKYGLLGVGKNQTSSGSQLLVEELKKKDERPLWVSVWGGANVLAQALYDLKATTSQNQLDEIVSKIRVYTISDQDDSGIWIRKNFPKLFYVVSPGDDYGTATWTGINTVVKNWDNTTISNTWLAKNIQQDHGPLGAVYPDVSWGVEGDTPAFLGVIPNGLNNPERPDYGGWGGRYTYYLPKFEGRKRGSSGVPFEPETRKIWTDTIDTYEPYVFSNYGRNVKLDSTKYTGGKVSIWRWRDEIQNDFAARMDWTINTFTESNHPPVPVLSHATALTVKSGQGFALDASKSYDPDGDSLSYLWFVYKEAGGFKGEFNIGQPGNSHTAYVDAPKVAQKETIHIILKLTDKGTPALTRYKRIIVTVVP</sequence>
<organism evidence="4 5">
    <name type="scientific">Croceivirga radicis</name>
    <dbReference type="NCBI Taxonomy" id="1929488"/>
    <lineage>
        <taxon>Bacteria</taxon>
        <taxon>Pseudomonadati</taxon>
        <taxon>Bacteroidota</taxon>
        <taxon>Flavobacteriia</taxon>
        <taxon>Flavobacteriales</taxon>
        <taxon>Flavobacteriaceae</taxon>
        <taxon>Croceivirga</taxon>
    </lineage>
</organism>
<feature type="domain" description="Cellulose-binding Sde182 C-terminal" evidence="3">
    <location>
        <begin position="392"/>
        <end position="472"/>
    </location>
</feature>
<feature type="chain" id="PRO_5012053945" description="DUF1593 domain-containing protein" evidence="1">
    <location>
        <begin position="20"/>
        <end position="474"/>
    </location>
</feature>
<name>A0A1V6LNU9_9FLAO</name>
<keyword evidence="5" id="KW-1185">Reference proteome</keyword>
<evidence type="ECO:0008006" key="6">
    <source>
        <dbReference type="Google" id="ProtNLM"/>
    </source>
</evidence>
<reference evidence="4 5" key="1">
    <citation type="submission" date="2016-12" db="EMBL/GenBank/DDBJ databases">
        <authorList>
            <person name="Song W.-J."/>
            <person name="Kurnit D.M."/>
        </authorList>
    </citation>
    <scope>NUCLEOTIDE SEQUENCE [LARGE SCALE GENOMIC DNA]</scope>
    <source>
        <strain evidence="4 5">HSG9</strain>
    </source>
</reference>
<dbReference type="Gene3D" id="2.60.40.10">
    <property type="entry name" value="Immunoglobulins"/>
    <property type="match status" value="1"/>
</dbReference>
<dbReference type="InterPro" id="IPR048527">
    <property type="entry name" value="Sde182_C"/>
</dbReference>
<dbReference type="AlphaFoldDB" id="A0A1V6LNU9"/>
<dbReference type="InterPro" id="IPR011483">
    <property type="entry name" value="Sde182_NH-like"/>
</dbReference>
<keyword evidence="1" id="KW-0732">Signal</keyword>
<dbReference type="GO" id="GO:0016799">
    <property type="term" value="F:hydrolase activity, hydrolyzing N-glycosyl compounds"/>
    <property type="evidence" value="ECO:0007669"/>
    <property type="project" value="InterPro"/>
</dbReference>
<dbReference type="Gene3D" id="3.90.245.10">
    <property type="entry name" value="Ribonucleoside hydrolase-like"/>
    <property type="match status" value="1"/>
</dbReference>
<accession>A0A1V6LNU9</accession>
<dbReference type="EMBL" id="MTBC01000011">
    <property type="protein sequence ID" value="OQD41818.1"/>
    <property type="molecule type" value="Genomic_DNA"/>
</dbReference>
<comment type="caution">
    <text evidence="4">The sequence shown here is derived from an EMBL/GenBank/DDBJ whole genome shotgun (WGS) entry which is preliminary data.</text>
</comment>
<dbReference type="InterPro" id="IPR036452">
    <property type="entry name" value="Ribo_hydro-like"/>
</dbReference>
<dbReference type="Pfam" id="PF07632">
    <property type="entry name" value="Sde182_NH-like"/>
    <property type="match status" value="1"/>
</dbReference>
<evidence type="ECO:0000259" key="2">
    <source>
        <dbReference type="Pfam" id="PF07632"/>
    </source>
</evidence>
<dbReference type="SUPFAM" id="SSF53590">
    <property type="entry name" value="Nucleoside hydrolase"/>
    <property type="match status" value="1"/>
</dbReference>
<gene>
    <name evidence="4" type="ORF">BUL40_14215</name>
</gene>